<accession>A0A2M7XB82</accession>
<reference evidence="2" key="1">
    <citation type="submission" date="2017-09" db="EMBL/GenBank/DDBJ databases">
        <title>Depth-based differentiation of microbial function through sediment-hosted aquifers and enrichment of novel symbionts in the deep terrestrial subsurface.</title>
        <authorList>
            <person name="Probst A.J."/>
            <person name="Ladd B."/>
            <person name="Jarett J.K."/>
            <person name="Geller-Mcgrath D.E."/>
            <person name="Sieber C.M.K."/>
            <person name="Emerson J.B."/>
            <person name="Anantharaman K."/>
            <person name="Thomas B.C."/>
            <person name="Malmstrom R."/>
            <person name="Stieglmeier M."/>
            <person name="Klingl A."/>
            <person name="Woyke T."/>
            <person name="Ryan C.M."/>
            <person name="Banfield J.F."/>
        </authorList>
    </citation>
    <scope>NUCLEOTIDE SEQUENCE [LARGE SCALE GENOMIC DNA]</scope>
</reference>
<evidence type="ECO:0000313" key="2">
    <source>
        <dbReference type="Proteomes" id="UP000229385"/>
    </source>
</evidence>
<protein>
    <submittedName>
        <fullName evidence="1">Uncharacterized protein</fullName>
    </submittedName>
</protein>
<gene>
    <name evidence="1" type="ORF">CO174_04930</name>
</gene>
<dbReference type="EMBL" id="PFWU01000049">
    <property type="protein sequence ID" value="PJA45148.1"/>
    <property type="molecule type" value="Genomic_DNA"/>
</dbReference>
<sequence>MSRVEAEDIYALMEALRARRGYISAEDLRALIERRGGPIIPELQGHTVVEMKRLPKGTNTTGDGRPYTNNRAISQLQVDPAGHPAWVNKESGKTVVRHDKCVHASPNPDGWSGLNVELIDFLPNPDGSWTPRWSRGPMRTIHGERLEIYHGGRQQPERDGLIDFYPQPDGRIVRVYKMPKDSGIGYRIMLDADVLHDSHPAASECRNIVQAPDGTWYALHGTYVRNGFIARPLVEDSDRVTDIAAVDLALHSGTLYLIADHTKVPDNTTQPEFRAAVHKRLGTGVTVISLTKIPYKRWFTPDVAQGGYEEEPTYLGETYVGQVGDGNARFETWIAQNFYPDTPPLLVGPNWDHVSQTFQDPEYGLCYWAVAGMHLYKVAFSPYG</sequence>
<comment type="caution">
    <text evidence="1">The sequence shown here is derived from an EMBL/GenBank/DDBJ whole genome shotgun (WGS) entry which is preliminary data.</text>
</comment>
<dbReference type="AlphaFoldDB" id="A0A2M7XB82"/>
<proteinExistence type="predicted"/>
<organism evidence="1 2">
    <name type="scientific">Candidatus Uhrbacteria bacterium CG_4_9_14_3_um_filter_50_9</name>
    <dbReference type="NCBI Taxonomy" id="1975035"/>
    <lineage>
        <taxon>Bacteria</taxon>
        <taxon>Candidatus Uhriibacteriota</taxon>
    </lineage>
</organism>
<dbReference type="Proteomes" id="UP000229385">
    <property type="component" value="Unassembled WGS sequence"/>
</dbReference>
<name>A0A2M7XB82_9BACT</name>
<evidence type="ECO:0000313" key="1">
    <source>
        <dbReference type="EMBL" id="PJA45148.1"/>
    </source>
</evidence>